<proteinExistence type="predicted"/>
<reference evidence="1 2" key="1">
    <citation type="submission" date="2016-09" db="EMBL/GenBank/DDBJ databases">
        <title>Metabolic pathway, cell adaptation mechanisms and a novel monoxygenase revealed through proteogenomic-transcription analysis of a Sphingomonas haloaromaticamans strain degrading the fungicide ortho-phenylphenol.</title>
        <authorList>
            <person name="Perruchon C."/>
            <person name="Papadopoulou E.S."/>
            <person name="Rousidou C."/>
            <person name="Vasileiadis S."/>
            <person name="Tanou G."/>
            <person name="Amoutzias G."/>
            <person name="Molassiotis A."/>
            <person name="Karpouzas D.G."/>
        </authorList>
    </citation>
    <scope>NUCLEOTIDE SEQUENCE [LARGE SCALE GENOMIC DNA]</scope>
    <source>
        <strain evidence="1 2">P3</strain>
    </source>
</reference>
<dbReference type="Proteomes" id="UP000179467">
    <property type="component" value="Unassembled WGS sequence"/>
</dbReference>
<accession>A0A1S1HCK9</accession>
<organism evidence="1 2">
    <name type="scientific">Edaphosphingomonas haloaromaticamans</name>
    <dbReference type="NCBI Taxonomy" id="653954"/>
    <lineage>
        <taxon>Bacteria</taxon>
        <taxon>Pseudomonadati</taxon>
        <taxon>Pseudomonadota</taxon>
        <taxon>Alphaproteobacteria</taxon>
        <taxon>Sphingomonadales</taxon>
        <taxon>Rhizorhabdaceae</taxon>
        <taxon>Edaphosphingomonas</taxon>
    </lineage>
</organism>
<comment type="caution">
    <text evidence="1">The sequence shown here is derived from an EMBL/GenBank/DDBJ whole genome shotgun (WGS) entry which is preliminary data.</text>
</comment>
<protein>
    <submittedName>
        <fullName evidence="1">Uncharacterized protein</fullName>
    </submittedName>
</protein>
<dbReference type="EMBL" id="MIPT01000001">
    <property type="protein sequence ID" value="OHT19934.1"/>
    <property type="molecule type" value="Genomic_DNA"/>
</dbReference>
<keyword evidence="2" id="KW-1185">Reference proteome</keyword>
<sequence>MTDLERITPNEAVSEERVREILHEEVTPTLDRILAELRALRGEE</sequence>
<name>A0A1S1HCK9_9SPHN</name>
<gene>
    <name evidence="1" type="ORF">BHE75_01927</name>
</gene>
<evidence type="ECO:0000313" key="2">
    <source>
        <dbReference type="Proteomes" id="UP000179467"/>
    </source>
</evidence>
<dbReference type="AlphaFoldDB" id="A0A1S1HCK9"/>
<evidence type="ECO:0000313" key="1">
    <source>
        <dbReference type="EMBL" id="OHT19934.1"/>
    </source>
</evidence>
<dbReference type="RefSeq" id="WP_302622703.1">
    <property type="nucleotide sequence ID" value="NZ_MIPT01000001.1"/>
</dbReference>